<gene>
    <name evidence="2" type="ORF">BOLC2T09827H</name>
</gene>
<reference evidence="2" key="1">
    <citation type="submission" date="2018-11" db="EMBL/GenBank/DDBJ databases">
        <authorList>
            <consortium name="Genoscope - CEA"/>
            <person name="William W."/>
        </authorList>
    </citation>
    <scope>NUCLEOTIDE SEQUENCE</scope>
</reference>
<dbReference type="EMBL" id="LR031874">
    <property type="protein sequence ID" value="VDD23918.1"/>
    <property type="molecule type" value="Genomic_DNA"/>
</dbReference>
<sequence>MFLSNGFKSIPRRPSMMSKKKQSNALQAVFSAVKNLRSKSTPSGILP</sequence>
<name>A0A3P6DCK4_BRAOL</name>
<evidence type="ECO:0000313" key="2">
    <source>
        <dbReference type="EMBL" id="VDD23918.1"/>
    </source>
</evidence>
<protein>
    <submittedName>
        <fullName evidence="2">Uncharacterized protein</fullName>
    </submittedName>
</protein>
<proteinExistence type="predicted"/>
<accession>A0A3P6DCK4</accession>
<dbReference type="AlphaFoldDB" id="A0A3P6DCK4"/>
<organism evidence="2">
    <name type="scientific">Brassica oleracea</name>
    <name type="common">Wild cabbage</name>
    <dbReference type="NCBI Taxonomy" id="3712"/>
    <lineage>
        <taxon>Eukaryota</taxon>
        <taxon>Viridiplantae</taxon>
        <taxon>Streptophyta</taxon>
        <taxon>Embryophyta</taxon>
        <taxon>Tracheophyta</taxon>
        <taxon>Spermatophyta</taxon>
        <taxon>Magnoliopsida</taxon>
        <taxon>eudicotyledons</taxon>
        <taxon>Gunneridae</taxon>
        <taxon>Pentapetalae</taxon>
        <taxon>rosids</taxon>
        <taxon>malvids</taxon>
        <taxon>Brassicales</taxon>
        <taxon>Brassicaceae</taxon>
        <taxon>Brassiceae</taxon>
        <taxon>Brassica</taxon>
    </lineage>
</organism>
<feature type="region of interest" description="Disordered" evidence="1">
    <location>
        <begin position="1"/>
        <end position="23"/>
    </location>
</feature>
<evidence type="ECO:0000256" key="1">
    <source>
        <dbReference type="SAM" id="MobiDB-lite"/>
    </source>
</evidence>